<dbReference type="Pfam" id="PF03417">
    <property type="entry name" value="AAT"/>
    <property type="match status" value="1"/>
</dbReference>
<comment type="caution">
    <text evidence="2">The sequence shown here is derived from an EMBL/GenBank/DDBJ whole genome shotgun (WGS) entry which is preliminary data.</text>
</comment>
<reference evidence="2 3" key="1">
    <citation type="submission" date="2019-08" db="EMBL/GenBank/DDBJ databases">
        <title>Paraburkholderia sp. DCY113.</title>
        <authorList>
            <person name="Kang J."/>
        </authorList>
    </citation>
    <scope>NUCLEOTIDE SEQUENCE [LARGE SCALE GENOMIC DNA]</scope>
    <source>
        <strain evidence="2 3">DCY113</strain>
    </source>
</reference>
<gene>
    <name evidence="2" type="ORF">FVF58_07395</name>
</gene>
<dbReference type="InterPro" id="IPR047794">
    <property type="entry name" value="C45_proenzyme-like"/>
</dbReference>
<dbReference type="Proteomes" id="UP000325273">
    <property type="component" value="Unassembled WGS sequence"/>
</dbReference>
<evidence type="ECO:0000313" key="3">
    <source>
        <dbReference type="Proteomes" id="UP000325273"/>
    </source>
</evidence>
<dbReference type="NCBIfam" id="NF040521">
    <property type="entry name" value="C45_proenzyme"/>
    <property type="match status" value="1"/>
</dbReference>
<dbReference type="InterPro" id="IPR047801">
    <property type="entry name" value="Peptidase_C45"/>
</dbReference>
<dbReference type="EMBL" id="VTUZ01000004">
    <property type="protein sequence ID" value="KAA1013566.1"/>
    <property type="molecule type" value="Genomic_DNA"/>
</dbReference>
<proteinExistence type="predicted"/>
<evidence type="ECO:0000313" key="2">
    <source>
        <dbReference type="EMBL" id="KAA1013566.1"/>
    </source>
</evidence>
<protein>
    <submittedName>
        <fullName evidence="2">Peptidase C45</fullName>
    </submittedName>
</protein>
<dbReference type="PANTHER" id="PTHR34180">
    <property type="entry name" value="PEPTIDASE C45"/>
    <property type="match status" value="1"/>
</dbReference>
<organism evidence="2 3">
    <name type="scientific">Paraburkholderia panacisoli</name>
    <dbReference type="NCBI Taxonomy" id="2603818"/>
    <lineage>
        <taxon>Bacteria</taxon>
        <taxon>Pseudomonadati</taxon>
        <taxon>Pseudomonadota</taxon>
        <taxon>Betaproteobacteria</taxon>
        <taxon>Burkholderiales</taxon>
        <taxon>Burkholderiaceae</taxon>
        <taxon>Paraburkholderia</taxon>
    </lineage>
</organism>
<evidence type="ECO:0000259" key="1">
    <source>
        <dbReference type="Pfam" id="PF03417"/>
    </source>
</evidence>
<accession>A0A5B0HDZ0</accession>
<feature type="domain" description="Peptidase C45 hydrolase" evidence="1">
    <location>
        <begin position="134"/>
        <end position="349"/>
    </location>
</feature>
<dbReference type="AlphaFoldDB" id="A0A5B0HDZ0"/>
<keyword evidence="3" id="KW-1185">Reference proteome</keyword>
<dbReference type="PANTHER" id="PTHR34180:SF1">
    <property type="entry name" value="BETA-ALANYL-DOPAMINE_CARCININE HYDROLASE"/>
    <property type="match status" value="1"/>
</dbReference>
<sequence>MPHRLTTNVVLQYKCGSIVERVQAVAAKQELSLFRVSGEPYEIGYRLGEIARPVFTEYMEQSSAWRAVRQWRGEPFVQALRDAARAHFPALLAELDGMAAGLGWSAEDVFLWNCRGELIHHAPDGCTTLAAVEGERRFIAHNEDGDPFLRDRCALVEVQPAGKPGFVSFYYPGSLLGHTFAANRAGIAQAINNLRIRVPSAGVPRMILARAVLDAGSLDEALHLLRTAPAASGFHHTLGCAGDARLFSVEASAWRCSVQSVSTLAGHANHMIHPGCEAEAQIVTDSSRDRQLRVDALLPALASPLKPAALLDVLQDRAPSGLPIYRDDPLDPDDENTLATALFEIGGAGVSMKVFRHGQCDFDTFIARLASEPTGA</sequence>
<dbReference type="InterPro" id="IPR005079">
    <property type="entry name" value="Peptidase_C45_hydrolase"/>
</dbReference>
<name>A0A5B0HDZ0_9BURK</name>
<dbReference type="Gene3D" id="3.60.60.10">
    <property type="entry name" value="Penicillin V Acylase, Chain A"/>
    <property type="match status" value="1"/>
</dbReference>